<protein>
    <submittedName>
        <fullName evidence="3">Lipolytic protein</fullName>
    </submittedName>
</protein>
<evidence type="ECO:0000313" key="4">
    <source>
        <dbReference type="Proteomes" id="UP000473470"/>
    </source>
</evidence>
<feature type="chain" id="PRO_5027083271" evidence="2">
    <location>
        <begin position="35"/>
        <end position="77"/>
    </location>
</feature>
<accession>A0A6L3MY17</accession>
<dbReference type="Proteomes" id="UP000473470">
    <property type="component" value="Unassembled WGS sequence"/>
</dbReference>
<name>A0A6L3MY17_9BURK</name>
<sequence length="77" mass="7315">MHHSRLALNALSPRLAAAAALGAVLTFSATHAMAAAPAPLPTPTGDMSLSPAGPDVAPASPPGGAAASPRAARRGAG</sequence>
<feature type="signal peptide" evidence="2">
    <location>
        <begin position="1"/>
        <end position="34"/>
    </location>
</feature>
<feature type="region of interest" description="Disordered" evidence="1">
    <location>
        <begin position="36"/>
        <end position="77"/>
    </location>
</feature>
<dbReference type="AlphaFoldDB" id="A0A6L3MY17"/>
<keyword evidence="2" id="KW-0732">Signal</keyword>
<feature type="compositionally biased region" description="Low complexity" evidence="1">
    <location>
        <begin position="50"/>
        <end position="70"/>
    </location>
</feature>
<evidence type="ECO:0000313" key="3">
    <source>
        <dbReference type="EMBL" id="KAB0637678.1"/>
    </source>
</evidence>
<dbReference type="EMBL" id="VZOK01000019">
    <property type="protein sequence ID" value="KAB0637678.1"/>
    <property type="molecule type" value="Genomic_DNA"/>
</dbReference>
<comment type="caution">
    <text evidence="3">The sequence shown here is derived from an EMBL/GenBank/DDBJ whole genome shotgun (WGS) entry which is preliminary data.</text>
</comment>
<proteinExistence type="predicted"/>
<feature type="non-terminal residue" evidence="3">
    <location>
        <position position="77"/>
    </location>
</feature>
<gene>
    <name evidence="3" type="ORF">F7R25_15350</name>
</gene>
<evidence type="ECO:0000256" key="2">
    <source>
        <dbReference type="SAM" id="SignalP"/>
    </source>
</evidence>
<reference evidence="3 4" key="1">
    <citation type="submission" date="2019-09" db="EMBL/GenBank/DDBJ databases">
        <title>Draft genome sequences of 48 bacterial type strains from the CCUG.</title>
        <authorList>
            <person name="Tunovic T."/>
            <person name="Pineiro-Iglesias B."/>
            <person name="Unosson C."/>
            <person name="Inganas E."/>
            <person name="Ohlen M."/>
            <person name="Cardew S."/>
            <person name="Jensie-Markopoulos S."/>
            <person name="Salva-Serra F."/>
            <person name="Jaen-Luchoro D."/>
            <person name="Karlsson R."/>
            <person name="Svensson-Stadler L."/>
            <person name="Chun J."/>
            <person name="Moore E."/>
        </authorList>
    </citation>
    <scope>NUCLEOTIDE SEQUENCE [LARGE SCALE GENOMIC DNA]</scope>
    <source>
        <strain evidence="3 4">CCUG 65686</strain>
    </source>
</reference>
<organism evidence="3 4">
    <name type="scientific">Burkholderia stagnalis</name>
    <dbReference type="NCBI Taxonomy" id="1503054"/>
    <lineage>
        <taxon>Bacteria</taxon>
        <taxon>Pseudomonadati</taxon>
        <taxon>Pseudomonadota</taxon>
        <taxon>Betaproteobacteria</taxon>
        <taxon>Burkholderiales</taxon>
        <taxon>Burkholderiaceae</taxon>
        <taxon>Burkholderia</taxon>
        <taxon>Burkholderia cepacia complex</taxon>
    </lineage>
</organism>
<evidence type="ECO:0000256" key="1">
    <source>
        <dbReference type="SAM" id="MobiDB-lite"/>
    </source>
</evidence>